<protein>
    <submittedName>
        <fullName evidence="1">Uncharacterized protein</fullName>
    </submittedName>
</protein>
<dbReference type="Proteomes" id="UP000232673">
    <property type="component" value="Unassembled WGS sequence"/>
</dbReference>
<keyword evidence="2" id="KW-1185">Reference proteome</keyword>
<gene>
    <name evidence="1" type="ORF">APR41_00385</name>
</gene>
<name>A0A2N0U3A4_9FLAO</name>
<comment type="caution">
    <text evidence="1">The sequence shown here is derived from an EMBL/GenBank/DDBJ whole genome shotgun (WGS) entry which is preliminary data.</text>
</comment>
<dbReference type="AlphaFoldDB" id="A0A2N0U3A4"/>
<reference evidence="1 2" key="1">
    <citation type="submission" date="2015-10" db="EMBL/GenBank/DDBJ databases">
        <title>Draft genome sequence of Salegentibacter salinarum KCTC 12975.</title>
        <authorList>
            <person name="Lin W."/>
            <person name="Zheng Q."/>
        </authorList>
    </citation>
    <scope>NUCLEOTIDE SEQUENCE [LARGE SCALE GENOMIC DNA]</scope>
    <source>
        <strain evidence="1 2">KCTC 12975</strain>
    </source>
</reference>
<organism evidence="1 2">
    <name type="scientific">Salegentibacter salinarum</name>
    <dbReference type="NCBI Taxonomy" id="447422"/>
    <lineage>
        <taxon>Bacteria</taxon>
        <taxon>Pseudomonadati</taxon>
        <taxon>Bacteroidota</taxon>
        <taxon>Flavobacteriia</taxon>
        <taxon>Flavobacteriales</taxon>
        <taxon>Flavobacteriaceae</taxon>
        <taxon>Salegentibacter</taxon>
    </lineage>
</organism>
<proteinExistence type="predicted"/>
<accession>A0A2N0U3A4</accession>
<dbReference type="STRING" id="447422.SAMN05660903_00492"/>
<evidence type="ECO:0000313" key="1">
    <source>
        <dbReference type="EMBL" id="PKD21479.1"/>
    </source>
</evidence>
<sequence length="258" mass="30108">MSILLKTALPVCLTNVNMRQQFILLFSLALLSTNLSVFSQEYREVFKNFDELVNIENTNLLYGKEYVEQHATINNKHKFFQTSGFLNGDVVYSGETYYDLDLKYNVFEDLLIVRVKKEGGEATYQLFKNRIESFRIDGRNFINISPKKNAEIQGFFEIFSEDASLKLLKNHRKKLKKILTTNFTYFEFEPEPTQYAVAISGKYFKVNSQAGWLDVFPEHKEKIESYFSSNQALKETDPDNFLLRLFSEISESYKSNNS</sequence>
<dbReference type="EMBL" id="LKTS01000001">
    <property type="protein sequence ID" value="PKD21479.1"/>
    <property type="molecule type" value="Genomic_DNA"/>
</dbReference>
<evidence type="ECO:0000313" key="2">
    <source>
        <dbReference type="Proteomes" id="UP000232673"/>
    </source>
</evidence>